<feature type="region of interest" description="Disordered" evidence="1">
    <location>
        <begin position="103"/>
        <end position="158"/>
    </location>
</feature>
<evidence type="ECO:0000313" key="2">
    <source>
        <dbReference type="EMBL" id="GIL61904.1"/>
    </source>
</evidence>
<comment type="caution">
    <text evidence="2">The sequence shown here is derived from an EMBL/GenBank/DDBJ whole genome shotgun (WGS) entry which is preliminary data.</text>
</comment>
<evidence type="ECO:0000256" key="1">
    <source>
        <dbReference type="SAM" id="MobiDB-lite"/>
    </source>
</evidence>
<name>A0A8J4BIJ5_9CHLO</name>
<protein>
    <submittedName>
        <fullName evidence="2">Uncharacterized protein</fullName>
    </submittedName>
</protein>
<dbReference type="Proteomes" id="UP000747399">
    <property type="component" value="Unassembled WGS sequence"/>
</dbReference>
<reference evidence="2" key="1">
    <citation type="journal article" date="2021" name="Proc. Natl. Acad. Sci. U.S.A.">
        <title>Three genomes in the algal genus Volvox reveal the fate of a haploid sex-determining region after a transition to homothallism.</title>
        <authorList>
            <person name="Yamamoto K."/>
            <person name="Hamaji T."/>
            <person name="Kawai-Toyooka H."/>
            <person name="Matsuzaki R."/>
            <person name="Takahashi F."/>
            <person name="Nishimura Y."/>
            <person name="Kawachi M."/>
            <person name="Noguchi H."/>
            <person name="Minakuchi Y."/>
            <person name="Umen J.G."/>
            <person name="Toyoda A."/>
            <person name="Nozaki H."/>
        </authorList>
    </citation>
    <scope>NUCLEOTIDE SEQUENCE</scope>
    <source>
        <strain evidence="2">NIES-3780</strain>
    </source>
</reference>
<proteinExistence type="predicted"/>
<dbReference type="AlphaFoldDB" id="A0A8J4BIJ5"/>
<feature type="region of interest" description="Disordered" evidence="1">
    <location>
        <begin position="1"/>
        <end position="36"/>
    </location>
</feature>
<accession>A0A8J4BIJ5</accession>
<sequence>MTLGRSASAAQTAAARPASWKLPTGVGPLLGPSPPLRMEVWNHGEMARALQTDGSKAPQDAGVVLSVRSVQDESASQKLSSSFSPLLLPQAVRSFQTCSSRCPLSPGMLPNHRQSRLQRGEPPGRQTWAAGDEAQEGPLLRGVQLRQDLQQEPCDATR</sequence>
<evidence type="ECO:0000313" key="3">
    <source>
        <dbReference type="Proteomes" id="UP000747399"/>
    </source>
</evidence>
<keyword evidence="3" id="KW-1185">Reference proteome</keyword>
<dbReference type="EMBL" id="BNCO01000048">
    <property type="protein sequence ID" value="GIL61904.1"/>
    <property type="molecule type" value="Genomic_DNA"/>
</dbReference>
<gene>
    <name evidence="2" type="ORF">Vafri_16279</name>
</gene>
<feature type="compositionally biased region" description="Low complexity" evidence="1">
    <location>
        <begin position="1"/>
        <end position="30"/>
    </location>
</feature>
<organism evidence="2 3">
    <name type="scientific">Volvox africanus</name>
    <dbReference type="NCBI Taxonomy" id="51714"/>
    <lineage>
        <taxon>Eukaryota</taxon>
        <taxon>Viridiplantae</taxon>
        <taxon>Chlorophyta</taxon>
        <taxon>core chlorophytes</taxon>
        <taxon>Chlorophyceae</taxon>
        <taxon>CS clade</taxon>
        <taxon>Chlamydomonadales</taxon>
        <taxon>Volvocaceae</taxon>
        <taxon>Volvox</taxon>
    </lineage>
</organism>